<dbReference type="SFLD" id="SFLDG01129">
    <property type="entry name" value="C1.5:_HAD__Beta-PGM__Phosphata"/>
    <property type="match status" value="1"/>
</dbReference>
<dbReference type="SUPFAM" id="SSF56784">
    <property type="entry name" value="HAD-like"/>
    <property type="match status" value="1"/>
</dbReference>
<dbReference type="AlphaFoldDB" id="A0A8J6JHQ1"/>
<dbReference type="GO" id="GO:0016791">
    <property type="term" value="F:phosphatase activity"/>
    <property type="evidence" value="ECO:0007669"/>
    <property type="project" value="TreeGrafter"/>
</dbReference>
<accession>A0A8J6JHQ1</accession>
<dbReference type="SFLD" id="SFLDS00003">
    <property type="entry name" value="Haloacid_Dehalogenase"/>
    <property type="match status" value="1"/>
</dbReference>
<evidence type="ECO:0000313" key="2">
    <source>
        <dbReference type="Proteomes" id="UP000661435"/>
    </source>
</evidence>
<dbReference type="Gene3D" id="1.10.150.240">
    <property type="entry name" value="Putative phosphatase, domain 2"/>
    <property type="match status" value="1"/>
</dbReference>
<evidence type="ECO:0000313" key="1">
    <source>
        <dbReference type="EMBL" id="MBC5735025.1"/>
    </source>
</evidence>
<organism evidence="1 2">
    <name type="scientific">Lawsonibacter hominis</name>
    <dbReference type="NCBI Taxonomy" id="2763053"/>
    <lineage>
        <taxon>Bacteria</taxon>
        <taxon>Bacillati</taxon>
        <taxon>Bacillota</taxon>
        <taxon>Clostridia</taxon>
        <taxon>Eubacteriales</taxon>
        <taxon>Oscillospiraceae</taxon>
        <taxon>Lawsonibacter</taxon>
    </lineage>
</organism>
<dbReference type="EMBL" id="JACOPP010000033">
    <property type="protein sequence ID" value="MBC5735025.1"/>
    <property type="molecule type" value="Genomic_DNA"/>
</dbReference>
<sequence>MDKRFCIFDMDGTLVDSMRYWKRLGRDYLWARGIRPKEALLRAMESMTMLEGAACFMDAFGIPGPPQRIVDEMEAIMDVRYRKDVDLKPGAKEYLERLRGRGCRLCVATATAEPLSRACLSRLGVDGLFDFILSCETLGVSKEHPDVYLSAARRLGAQPAETAVFEDALYAARTARDAGFYTVAVSEPAYASDWPALSALADETLLDWRSAV</sequence>
<dbReference type="PANTHER" id="PTHR18901">
    <property type="entry name" value="2-DEOXYGLUCOSE-6-PHOSPHATE PHOSPHATASE 2"/>
    <property type="match status" value="1"/>
</dbReference>
<dbReference type="PRINTS" id="PR00413">
    <property type="entry name" value="HADHALOGNASE"/>
</dbReference>
<keyword evidence="2" id="KW-1185">Reference proteome</keyword>
<dbReference type="RefSeq" id="WP_186908816.1">
    <property type="nucleotide sequence ID" value="NZ_JACOPP010000033.1"/>
</dbReference>
<gene>
    <name evidence="1" type="ORF">H8S57_15000</name>
</gene>
<protein>
    <submittedName>
        <fullName evidence="1">HAD family phosphatase</fullName>
    </submittedName>
</protein>
<dbReference type="Pfam" id="PF00702">
    <property type="entry name" value="Hydrolase"/>
    <property type="match status" value="1"/>
</dbReference>
<dbReference type="InterPro" id="IPR006439">
    <property type="entry name" value="HAD-SF_hydro_IA"/>
</dbReference>
<dbReference type="Gene3D" id="3.40.50.1000">
    <property type="entry name" value="HAD superfamily/HAD-like"/>
    <property type="match status" value="1"/>
</dbReference>
<dbReference type="PANTHER" id="PTHR18901:SF38">
    <property type="entry name" value="PSEUDOURIDINE-5'-PHOSPHATASE"/>
    <property type="match status" value="1"/>
</dbReference>
<name>A0A8J6JHQ1_9FIRM</name>
<dbReference type="InterPro" id="IPR023198">
    <property type="entry name" value="PGP-like_dom2"/>
</dbReference>
<proteinExistence type="predicted"/>
<dbReference type="CDD" id="cd07505">
    <property type="entry name" value="HAD_BPGM-like"/>
    <property type="match status" value="1"/>
</dbReference>
<dbReference type="InterPro" id="IPR023214">
    <property type="entry name" value="HAD_sf"/>
</dbReference>
<comment type="caution">
    <text evidence="1">The sequence shown here is derived from an EMBL/GenBank/DDBJ whole genome shotgun (WGS) entry which is preliminary data.</text>
</comment>
<dbReference type="Proteomes" id="UP000661435">
    <property type="component" value="Unassembled WGS sequence"/>
</dbReference>
<dbReference type="InterPro" id="IPR036412">
    <property type="entry name" value="HAD-like_sf"/>
</dbReference>
<reference evidence="1" key="1">
    <citation type="submission" date="2020-08" db="EMBL/GenBank/DDBJ databases">
        <title>Genome public.</title>
        <authorList>
            <person name="Liu C."/>
            <person name="Sun Q."/>
        </authorList>
    </citation>
    <scope>NUCLEOTIDE SEQUENCE</scope>
    <source>
        <strain evidence="1">NSJ-51</strain>
    </source>
</reference>
<dbReference type="NCBIfam" id="TIGR01509">
    <property type="entry name" value="HAD-SF-IA-v3"/>
    <property type="match status" value="1"/>
</dbReference>